<dbReference type="AlphaFoldDB" id="A0A6A5KF62"/>
<gene>
    <name evidence="2" type="ORF">BDW02DRAFT_580048</name>
</gene>
<feature type="compositionally biased region" description="Polar residues" evidence="1">
    <location>
        <begin position="247"/>
        <end position="260"/>
    </location>
</feature>
<accession>A0A6A5KF62</accession>
<name>A0A6A5KF62_9PLEO</name>
<dbReference type="EMBL" id="ML975311">
    <property type="protein sequence ID" value="KAF1833852.1"/>
    <property type="molecule type" value="Genomic_DNA"/>
</dbReference>
<feature type="region of interest" description="Disordered" evidence="1">
    <location>
        <begin position="1"/>
        <end position="24"/>
    </location>
</feature>
<sequence>MHSVLSDKGGSHAGSPDRANSLIRPRAHRSSVTIGSTLSFVVTNNFSLGVVLAKRPTVSGPISCQTSPSPCPPTTPSTPISTSSFFIESTPYYLLLRRSLFSSLLHFTGGPSCHLPAPGRDSTVARLEPRRASGARQAIVTELVEQPFHSGRPLSPAWSDTPTLASYPTFARSHLYQVEQRDASRPSCLLRAIKLKRTSEEPPILYQYFNLFVNSISLSSAPTHTYCNGTAASQLPLQRAPKHSSDEFYSSTSDNTGLDNTDSRQTSHLDS</sequence>
<reference evidence="2" key="1">
    <citation type="submission" date="2020-01" db="EMBL/GenBank/DDBJ databases">
        <authorList>
            <consortium name="DOE Joint Genome Institute"/>
            <person name="Haridas S."/>
            <person name="Albert R."/>
            <person name="Binder M."/>
            <person name="Bloem J."/>
            <person name="Labutti K."/>
            <person name="Salamov A."/>
            <person name="Andreopoulos B."/>
            <person name="Baker S.E."/>
            <person name="Barry K."/>
            <person name="Bills G."/>
            <person name="Bluhm B.H."/>
            <person name="Cannon C."/>
            <person name="Castanera R."/>
            <person name="Culley D.E."/>
            <person name="Daum C."/>
            <person name="Ezra D."/>
            <person name="Gonzalez J.B."/>
            <person name="Henrissat B."/>
            <person name="Kuo A."/>
            <person name="Liang C."/>
            <person name="Lipzen A."/>
            <person name="Lutzoni F."/>
            <person name="Magnuson J."/>
            <person name="Mondo S."/>
            <person name="Nolan M."/>
            <person name="Ohm R."/>
            <person name="Pangilinan J."/>
            <person name="Park H.-J."/>
            <person name="Ramirez L."/>
            <person name="Alfaro M."/>
            <person name="Sun H."/>
            <person name="Tritt A."/>
            <person name="Yoshinaga Y."/>
            <person name="Zwiers L.-H."/>
            <person name="Turgeon B.G."/>
            <person name="Goodwin S.B."/>
            <person name="Spatafora J.W."/>
            <person name="Crous P.W."/>
            <person name="Grigoriev I.V."/>
        </authorList>
    </citation>
    <scope>NUCLEOTIDE SEQUENCE</scope>
    <source>
        <strain evidence="2">P77</strain>
    </source>
</reference>
<dbReference type="Proteomes" id="UP000800040">
    <property type="component" value="Unassembled WGS sequence"/>
</dbReference>
<organism evidence="2 3">
    <name type="scientific">Decorospora gaudefroyi</name>
    <dbReference type="NCBI Taxonomy" id="184978"/>
    <lineage>
        <taxon>Eukaryota</taxon>
        <taxon>Fungi</taxon>
        <taxon>Dikarya</taxon>
        <taxon>Ascomycota</taxon>
        <taxon>Pezizomycotina</taxon>
        <taxon>Dothideomycetes</taxon>
        <taxon>Pleosporomycetidae</taxon>
        <taxon>Pleosporales</taxon>
        <taxon>Pleosporineae</taxon>
        <taxon>Pleosporaceae</taxon>
        <taxon>Decorospora</taxon>
    </lineage>
</organism>
<protein>
    <submittedName>
        <fullName evidence="2">Uncharacterized protein</fullName>
    </submittedName>
</protein>
<evidence type="ECO:0000313" key="3">
    <source>
        <dbReference type="Proteomes" id="UP000800040"/>
    </source>
</evidence>
<proteinExistence type="predicted"/>
<keyword evidence="3" id="KW-1185">Reference proteome</keyword>
<evidence type="ECO:0000313" key="2">
    <source>
        <dbReference type="EMBL" id="KAF1833852.1"/>
    </source>
</evidence>
<evidence type="ECO:0000256" key="1">
    <source>
        <dbReference type="SAM" id="MobiDB-lite"/>
    </source>
</evidence>
<feature type="region of interest" description="Disordered" evidence="1">
    <location>
        <begin position="237"/>
        <end position="271"/>
    </location>
</feature>
<feature type="compositionally biased region" description="Basic and acidic residues" evidence="1">
    <location>
        <begin position="261"/>
        <end position="271"/>
    </location>
</feature>